<evidence type="ECO:0000313" key="2">
    <source>
        <dbReference type="EMBL" id="GAH16897.1"/>
    </source>
</evidence>
<feature type="transmembrane region" description="Helical" evidence="1">
    <location>
        <begin position="21"/>
        <end position="40"/>
    </location>
</feature>
<dbReference type="AlphaFoldDB" id="X1D9H5"/>
<keyword evidence="1" id="KW-0472">Membrane</keyword>
<proteinExistence type="predicted"/>
<keyword evidence="1" id="KW-0812">Transmembrane</keyword>
<reference evidence="2" key="1">
    <citation type="journal article" date="2014" name="Front. Microbiol.">
        <title>High frequency of phylogenetically diverse reductive dehalogenase-homologous genes in deep subseafloor sedimentary metagenomes.</title>
        <authorList>
            <person name="Kawai M."/>
            <person name="Futagami T."/>
            <person name="Toyoda A."/>
            <person name="Takaki Y."/>
            <person name="Nishi S."/>
            <person name="Hori S."/>
            <person name="Arai W."/>
            <person name="Tsubouchi T."/>
            <person name="Morono Y."/>
            <person name="Uchiyama I."/>
            <person name="Ito T."/>
            <person name="Fujiyama A."/>
            <person name="Inagaki F."/>
            <person name="Takami H."/>
        </authorList>
    </citation>
    <scope>NUCLEOTIDE SEQUENCE</scope>
    <source>
        <strain evidence="2">Expedition CK06-06</strain>
    </source>
</reference>
<feature type="non-terminal residue" evidence="2">
    <location>
        <position position="1"/>
    </location>
</feature>
<keyword evidence="1" id="KW-1133">Transmembrane helix</keyword>
<gene>
    <name evidence="2" type="ORF">S01H4_58772</name>
</gene>
<protein>
    <submittedName>
        <fullName evidence="2">Uncharacterized protein</fullName>
    </submittedName>
</protein>
<organism evidence="2">
    <name type="scientific">marine sediment metagenome</name>
    <dbReference type="NCBI Taxonomy" id="412755"/>
    <lineage>
        <taxon>unclassified sequences</taxon>
        <taxon>metagenomes</taxon>
        <taxon>ecological metagenomes</taxon>
    </lineage>
</organism>
<comment type="caution">
    <text evidence="2">The sequence shown here is derived from an EMBL/GenBank/DDBJ whole genome shotgun (WGS) entry which is preliminary data.</text>
</comment>
<accession>X1D9H5</accession>
<sequence>QRKSQSRKTLFTYNDKIARSALLVVVFLTVFPLIFAVNSISPINSPDYEFARVSPEQRLQPSSLDFTTLEYSSFLEDLDGLSINDEFVINCKISPFIGAASHVRVRFIPQDVPSIEGYRLKKYYELSSDYVNGPLKDYAMITRVPLNTLHLAPGTYKVEVYYGELTGFGFRSASPQTYKLELWC</sequence>
<dbReference type="EMBL" id="BART01034375">
    <property type="protein sequence ID" value="GAH16897.1"/>
    <property type="molecule type" value="Genomic_DNA"/>
</dbReference>
<evidence type="ECO:0000256" key="1">
    <source>
        <dbReference type="SAM" id="Phobius"/>
    </source>
</evidence>
<name>X1D9H5_9ZZZZ</name>